<dbReference type="RefSeq" id="WP_187502903.1">
    <property type="nucleotide sequence ID" value="NZ_CP162536.1"/>
</dbReference>
<name>A0ABR7AMF1_9SPHN</name>
<sequence>MSKGSAWRSSSTAQGFADHQYPDFAQEFLRRNPDYRRDYRRVTRQVADGRMTATNVSEAVSKWGLVFRLRS</sequence>
<evidence type="ECO:0000259" key="1">
    <source>
        <dbReference type="Pfam" id="PF20109"/>
    </source>
</evidence>
<proteinExistence type="predicted"/>
<comment type="caution">
    <text evidence="2">The sequence shown here is derived from an EMBL/GenBank/DDBJ whole genome shotgun (WGS) entry which is preliminary data.</text>
</comment>
<evidence type="ECO:0000313" key="2">
    <source>
        <dbReference type="EMBL" id="MBC3941137.1"/>
    </source>
</evidence>
<dbReference type="EMBL" id="JACONT010000007">
    <property type="protein sequence ID" value="MBC3941137.1"/>
    <property type="molecule type" value="Genomic_DNA"/>
</dbReference>
<accession>A0ABR7AMF1</accession>
<dbReference type="Pfam" id="PF20109">
    <property type="entry name" value="Trans_reg_dom"/>
    <property type="match status" value="1"/>
</dbReference>
<reference evidence="2 3" key="1">
    <citation type="submission" date="2020-08" db="EMBL/GenBank/DDBJ databases">
        <title>Putative novel bacterial strains isolated from necrotic wheat leaf tissues caused by Xanthomonas translucens.</title>
        <authorList>
            <person name="Tambong J.T."/>
        </authorList>
    </citation>
    <scope>NUCLEOTIDE SEQUENCE [LARGE SCALE GENOMIC DNA]</scope>
    <source>
        <strain evidence="3">DOAB 1063</strain>
    </source>
</reference>
<dbReference type="Proteomes" id="UP000597613">
    <property type="component" value="Unassembled WGS sequence"/>
</dbReference>
<keyword evidence="3" id="KW-1185">Reference proteome</keyword>
<dbReference type="InterPro" id="IPR045465">
    <property type="entry name" value="Trans_reg_dom"/>
</dbReference>
<organism evidence="2 3">
    <name type="scientific">Sphingomonas albertensis</name>
    <dbReference type="NCBI Taxonomy" id="2762591"/>
    <lineage>
        <taxon>Bacteria</taxon>
        <taxon>Pseudomonadati</taxon>
        <taxon>Pseudomonadota</taxon>
        <taxon>Alphaproteobacteria</taxon>
        <taxon>Sphingomonadales</taxon>
        <taxon>Sphingomonadaceae</taxon>
        <taxon>Sphingomonas</taxon>
    </lineage>
</organism>
<feature type="domain" description="Transcriptional regulator-like" evidence="1">
    <location>
        <begin position="7"/>
        <end position="68"/>
    </location>
</feature>
<protein>
    <recommendedName>
        <fullName evidence="1">Transcriptional regulator-like domain-containing protein</fullName>
    </recommendedName>
</protein>
<evidence type="ECO:0000313" key="3">
    <source>
        <dbReference type="Proteomes" id="UP000597613"/>
    </source>
</evidence>
<gene>
    <name evidence="2" type="ORF">H8S47_05485</name>
</gene>